<feature type="non-terminal residue" evidence="5">
    <location>
        <position position="53"/>
    </location>
</feature>
<evidence type="ECO:0000313" key="5">
    <source>
        <dbReference type="EMBL" id="KAL0181644.1"/>
    </source>
</evidence>
<dbReference type="GO" id="GO:0016020">
    <property type="term" value="C:membrane"/>
    <property type="evidence" value="ECO:0007669"/>
    <property type="project" value="UniProtKB-SubCell"/>
</dbReference>
<evidence type="ECO:0000256" key="3">
    <source>
        <dbReference type="ARBA" id="ARBA00022989"/>
    </source>
</evidence>
<dbReference type="InterPro" id="IPR000832">
    <property type="entry name" value="GPCR_2_secretin-like"/>
</dbReference>
<keyword evidence="6" id="KW-1185">Reference proteome</keyword>
<comment type="caution">
    <text evidence="5">The sequence shown here is derived from an EMBL/GenBank/DDBJ whole genome shotgun (WGS) entry which is preliminary data.</text>
</comment>
<dbReference type="AlphaFoldDB" id="A0ABD0Q655"/>
<comment type="subcellular location">
    <subcellularLocation>
        <location evidence="1">Membrane</location>
        <topology evidence="1">Multi-pass membrane protein</topology>
    </subcellularLocation>
</comment>
<dbReference type="Proteomes" id="UP001529510">
    <property type="component" value="Unassembled WGS sequence"/>
</dbReference>
<accession>A0ABD0Q655</accession>
<proteinExistence type="predicted"/>
<dbReference type="PANTHER" id="PTHR12011:SF59">
    <property type="entry name" value="ADHESION G PROTEIN-COUPLED RECEPTOR L4"/>
    <property type="match status" value="1"/>
</dbReference>
<dbReference type="Pfam" id="PF00002">
    <property type="entry name" value="7tm_2"/>
    <property type="match status" value="1"/>
</dbReference>
<gene>
    <name evidence="5" type="ORF">M9458_024050</name>
</gene>
<evidence type="ECO:0000313" key="6">
    <source>
        <dbReference type="Proteomes" id="UP001529510"/>
    </source>
</evidence>
<sequence>MVISIICLSMCIFTFWFFRDIQNTRTTIHKNLCCSLFMAQFIFLIGINKSAHK</sequence>
<keyword evidence="4" id="KW-0472">Membrane</keyword>
<dbReference type="Gene3D" id="1.20.1070.10">
    <property type="entry name" value="Rhodopsin 7-helix transmembrane proteins"/>
    <property type="match status" value="1"/>
</dbReference>
<evidence type="ECO:0000256" key="1">
    <source>
        <dbReference type="ARBA" id="ARBA00004141"/>
    </source>
</evidence>
<organism evidence="5 6">
    <name type="scientific">Cirrhinus mrigala</name>
    <name type="common">Mrigala</name>
    <dbReference type="NCBI Taxonomy" id="683832"/>
    <lineage>
        <taxon>Eukaryota</taxon>
        <taxon>Metazoa</taxon>
        <taxon>Chordata</taxon>
        <taxon>Craniata</taxon>
        <taxon>Vertebrata</taxon>
        <taxon>Euteleostomi</taxon>
        <taxon>Actinopterygii</taxon>
        <taxon>Neopterygii</taxon>
        <taxon>Teleostei</taxon>
        <taxon>Ostariophysi</taxon>
        <taxon>Cypriniformes</taxon>
        <taxon>Cyprinidae</taxon>
        <taxon>Labeoninae</taxon>
        <taxon>Labeonini</taxon>
        <taxon>Cirrhinus</taxon>
    </lineage>
</organism>
<dbReference type="EMBL" id="JAMKFB020000011">
    <property type="protein sequence ID" value="KAL0181644.1"/>
    <property type="molecule type" value="Genomic_DNA"/>
</dbReference>
<evidence type="ECO:0000256" key="4">
    <source>
        <dbReference type="ARBA" id="ARBA00023136"/>
    </source>
</evidence>
<evidence type="ECO:0000256" key="2">
    <source>
        <dbReference type="ARBA" id="ARBA00022692"/>
    </source>
</evidence>
<reference evidence="5 6" key="1">
    <citation type="submission" date="2024-05" db="EMBL/GenBank/DDBJ databases">
        <title>Genome sequencing and assembly of Indian major carp, Cirrhinus mrigala (Hamilton, 1822).</title>
        <authorList>
            <person name="Mohindra V."/>
            <person name="Chowdhury L.M."/>
            <person name="Lal K."/>
            <person name="Jena J.K."/>
        </authorList>
    </citation>
    <scope>NUCLEOTIDE SEQUENCE [LARGE SCALE GENOMIC DNA]</scope>
    <source>
        <strain evidence="5">CM1030</strain>
        <tissue evidence="5">Blood</tissue>
    </source>
</reference>
<keyword evidence="3" id="KW-1133">Transmembrane helix</keyword>
<evidence type="ECO:0008006" key="7">
    <source>
        <dbReference type="Google" id="ProtNLM"/>
    </source>
</evidence>
<dbReference type="PANTHER" id="PTHR12011">
    <property type="entry name" value="ADHESION G-PROTEIN COUPLED RECEPTOR"/>
    <property type="match status" value="1"/>
</dbReference>
<keyword evidence="2" id="KW-0812">Transmembrane</keyword>
<protein>
    <recommendedName>
        <fullName evidence="7">ATP synthase F0 subunit 8</fullName>
    </recommendedName>
</protein>
<name>A0ABD0Q655_CIRMR</name>